<comment type="caution">
    <text evidence="1">The sequence shown here is derived from an EMBL/GenBank/DDBJ whole genome shotgun (WGS) entry which is preliminary data.</text>
</comment>
<organism evidence="1 2">
    <name type="scientific">Lonepinella koalarum</name>
    <dbReference type="NCBI Taxonomy" id="53417"/>
    <lineage>
        <taxon>Bacteria</taxon>
        <taxon>Pseudomonadati</taxon>
        <taxon>Pseudomonadota</taxon>
        <taxon>Gammaproteobacteria</taxon>
        <taxon>Pasteurellales</taxon>
        <taxon>Pasteurellaceae</taxon>
        <taxon>Lonepinella</taxon>
    </lineage>
</organism>
<reference evidence="1 2" key="1">
    <citation type="submission" date="2019-03" db="EMBL/GenBank/DDBJ databases">
        <title>Genomic Encyclopedia of Type Strains, Phase IV (KMG-IV): sequencing the most valuable type-strain genomes for metagenomic binning, comparative biology and taxonomic classification.</title>
        <authorList>
            <person name="Goeker M."/>
        </authorList>
    </citation>
    <scope>NUCLEOTIDE SEQUENCE [LARGE SCALE GENOMIC DNA]</scope>
    <source>
        <strain evidence="1 2">DSM 10053</strain>
    </source>
</reference>
<dbReference type="Pfam" id="PF08282">
    <property type="entry name" value="Hydrolase_3"/>
    <property type="match status" value="1"/>
</dbReference>
<evidence type="ECO:0000313" key="1">
    <source>
        <dbReference type="EMBL" id="TCK64966.1"/>
    </source>
</evidence>
<name>A0A4R1KJI8_9PAST</name>
<accession>A0A4R1KJI8</accession>
<dbReference type="RefSeq" id="WP_132302904.1">
    <property type="nucleotide sequence ID" value="NZ_CP170642.1"/>
</dbReference>
<evidence type="ECO:0008006" key="3">
    <source>
        <dbReference type="Google" id="ProtNLM"/>
    </source>
</evidence>
<dbReference type="InterPro" id="IPR023214">
    <property type="entry name" value="HAD_sf"/>
</dbReference>
<dbReference type="GO" id="GO:0005829">
    <property type="term" value="C:cytosol"/>
    <property type="evidence" value="ECO:0007669"/>
    <property type="project" value="TreeGrafter"/>
</dbReference>
<dbReference type="SUPFAM" id="SSF56784">
    <property type="entry name" value="HAD-like"/>
    <property type="match status" value="1"/>
</dbReference>
<dbReference type="PANTHER" id="PTHR10000:SF53">
    <property type="entry name" value="5-AMINO-6-(5-PHOSPHO-D-RIBITYLAMINO)URACIL PHOSPHATASE YBJI-RELATED"/>
    <property type="match status" value="1"/>
</dbReference>
<dbReference type="InterPro" id="IPR036412">
    <property type="entry name" value="HAD-like_sf"/>
</dbReference>
<dbReference type="InterPro" id="IPR006379">
    <property type="entry name" value="HAD-SF_hydro_IIB"/>
</dbReference>
<gene>
    <name evidence="1" type="ORF">EV692_2351</name>
</gene>
<keyword evidence="2" id="KW-1185">Reference proteome</keyword>
<protein>
    <recommendedName>
        <fullName evidence="3">HAD superfamily hydrolase (TIGR01484 family)</fullName>
    </recommendedName>
</protein>
<proteinExistence type="predicted"/>
<sequence length="246" mass="28461">MKIFVFDIDGTISKNGLKVSDEICDAMAHLLVKHRVIFASARPIRDMLPMLNRKITEHSNTILVGCNGGMAYQQGNFILTKFLEKPYVENCLLRLKALNLPYVLDGKWAFSLSEKEHNFHHYISSLSHARLDEVDLLHDGVSKILVLLDKANQEIYTQFNHDNISFHIHKKENFFDITPHGNNKYNTLKQLIGKQKYVAFGNDFNDFLMLKNAKTSVYLGDKQEIETDYYLDDVDLVGEFLYQHFL</sequence>
<evidence type="ECO:0000313" key="2">
    <source>
        <dbReference type="Proteomes" id="UP000295496"/>
    </source>
</evidence>
<dbReference type="GO" id="GO:0016791">
    <property type="term" value="F:phosphatase activity"/>
    <property type="evidence" value="ECO:0007669"/>
    <property type="project" value="TreeGrafter"/>
</dbReference>
<dbReference type="Proteomes" id="UP000295496">
    <property type="component" value="Unassembled WGS sequence"/>
</dbReference>
<dbReference type="GO" id="GO:0000287">
    <property type="term" value="F:magnesium ion binding"/>
    <property type="evidence" value="ECO:0007669"/>
    <property type="project" value="UniProtKB-ARBA"/>
</dbReference>
<dbReference type="AlphaFoldDB" id="A0A4R1KJI8"/>
<dbReference type="Gene3D" id="3.30.1240.10">
    <property type="match status" value="1"/>
</dbReference>
<dbReference type="PANTHER" id="PTHR10000">
    <property type="entry name" value="PHOSPHOSERINE PHOSPHATASE"/>
    <property type="match status" value="1"/>
</dbReference>
<dbReference type="OrthoDB" id="1650327at2"/>
<dbReference type="NCBIfam" id="TIGR01484">
    <property type="entry name" value="HAD-SF-IIB"/>
    <property type="match status" value="1"/>
</dbReference>
<dbReference type="Gene3D" id="3.40.50.1000">
    <property type="entry name" value="HAD superfamily/HAD-like"/>
    <property type="match status" value="1"/>
</dbReference>
<dbReference type="EMBL" id="SMGJ01000011">
    <property type="protein sequence ID" value="TCK64966.1"/>
    <property type="molecule type" value="Genomic_DNA"/>
</dbReference>